<dbReference type="AlphaFoldDB" id="A0AB35LD91"/>
<gene>
    <name evidence="1" type="ORF">QDQ51_09660</name>
</gene>
<reference evidence="1" key="2">
    <citation type="submission" date="2023-10" db="EMBL/GenBank/DDBJ databases">
        <title>Analysis of Resistance Genes of Carbapenem-resistant Providencia rettgeri.</title>
        <authorList>
            <person name="Liu M."/>
        </authorList>
    </citation>
    <scope>NUCLEOTIDE SEQUENCE</scope>
    <source>
        <strain evidence="1">QITACRE101</strain>
    </source>
</reference>
<proteinExistence type="predicted"/>
<dbReference type="Proteomes" id="UP001162044">
    <property type="component" value="Unassembled WGS sequence"/>
</dbReference>
<dbReference type="EMBL" id="JARVQW010000004">
    <property type="protein sequence ID" value="MDH2305673.1"/>
    <property type="molecule type" value="Genomic_DNA"/>
</dbReference>
<sequence length="128" mass="14722">MKYFSEYNTLENRALQIWQILIGFAYNRKITTYGEIAEILHYEGAGVLDRQLGHILHFCAQNKLPPLTVLVVNAETGLPGGGFETQGDLHCDRELVFHYDWFNLIPPTPSQFAESWEIAKSNNFKINY</sequence>
<reference evidence="1" key="1">
    <citation type="submission" date="2023-04" db="EMBL/GenBank/DDBJ databases">
        <authorList>
            <person name="Li W."/>
        </authorList>
    </citation>
    <scope>NUCLEOTIDE SEQUENCE</scope>
    <source>
        <strain evidence="1">QITACRE101</strain>
    </source>
</reference>
<organism evidence="1 2">
    <name type="scientific">Providencia rettgeri</name>
    <dbReference type="NCBI Taxonomy" id="587"/>
    <lineage>
        <taxon>Bacteria</taxon>
        <taxon>Pseudomonadati</taxon>
        <taxon>Pseudomonadota</taxon>
        <taxon>Gammaproteobacteria</taxon>
        <taxon>Enterobacterales</taxon>
        <taxon>Morganellaceae</taxon>
        <taxon>Providencia</taxon>
    </lineage>
</organism>
<comment type="caution">
    <text evidence="1">The sequence shown here is derived from an EMBL/GenBank/DDBJ whole genome shotgun (WGS) entry which is preliminary data.</text>
</comment>
<evidence type="ECO:0000313" key="1">
    <source>
        <dbReference type="EMBL" id="MDH2305673.1"/>
    </source>
</evidence>
<protein>
    <submittedName>
        <fullName evidence="1">Uncharacterized protein</fullName>
    </submittedName>
</protein>
<accession>A0AB35LD91</accession>
<dbReference type="RefSeq" id="WP_198634758.1">
    <property type="nucleotide sequence ID" value="NZ_JACTAI010000003.1"/>
</dbReference>
<name>A0AB35LD91_PRORE</name>
<evidence type="ECO:0000313" key="2">
    <source>
        <dbReference type="Proteomes" id="UP001162044"/>
    </source>
</evidence>